<evidence type="ECO:0000259" key="1">
    <source>
        <dbReference type="Pfam" id="PF13191"/>
    </source>
</evidence>
<proteinExistence type="predicted"/>
<dbReference type="EMBL" id="JAFEJT020000010">
    <property type="protein sequence ID" value="MCH9275432.1"/>
    <property type="molecule type" value="Genomic_DNA"/>
</dbReference>
<evidence type="ECO:0000313" key="3">
    <source>
        <dbReference type="Proteomes" id="UP000710815"/>
    </source>
</evidence>
<name>A0ABS9VTL4_9BIFI</name>
<keyword evidence="2" id="KW-0547">Nucleotide-binding</keyword>
<sequence>MMNPFKPTAGKMPPILIGRRAVIDDFSEALENGVGAPGRIMLVTGQRGFGKTVMLTEFRRIAKAQHWETIAETASEGLVTRLIQALAPSGIRLDQADLSPSVGIAGIASASLGQARFSAASNPLTLRNALNKALASRKIGKGKGILITIDETQAASRDDLVAIATAVQHVIADSDESDVPDVEKKGVAIVFAGLPYMVNDLLDNAVTTFLRRALRRELDNVPLPDVKNALVDTVTASGKFISESDALEAARRSDGYPYMVQLIGYYMWQSAQRRGSDVIAAQDVDAGMADALLAFDDAVCAPALDGTTGAERLFLQAMAQDAPNSTQVGDIVARTRRSRSWVSKYRAILIKDRLIRASGHGQLAFAVPHLGEYLQGQPR</sequence>
<dbReference type="RefSeq" id="WP_241513224.1">
    <property type="nucleotide sequence ID" value="NZ_JAFEJT020000010.1"/>
</dbReference>
<comment type="caution">
    <text evidence="2">The sequence shown here is derived from an EMBL/GenBank/DDBJ whole genome shotgun (WGS) entry which is preliminary data.</text>
</comment>
<gene>
    <name evidence="2" type="ORF">JS533_003970</name>
</gene>
<reference evidence="2 3" key="1">
    <citation type="journal article" date="2021" name="Environ. Microbiol.">
        <title>Genetic insights into the dark matter of the mammalian gut microbiota through targeted genome reconstruction.</title>
        <authorList>
            <person name="Lugli G.A."/>
            <person name="Alessandri G."/>
            <person name="Milani C."/>
            <person name="Viappiani A."/>
            <person name="Fontana F."/>
            <person name="Tarracchini C."/>
            <person name="Mancabelli L."/>
            <person name="Argentini C."/>
            <person name="Ruiz L."/>
            <person name="Margolles A."/>
            <person name="van Sinderen D."/>
            <person name="Turroni F."/>
            <person name="Ventura M."/>
        </authorList>
    </citation>
    <scope>NUCLEOTIDE SEQUENCE [LARGE SCALE GENOMIC DNA]</scope>
    <source>
        <strain evidence="2 3">MA1</strain>
    </source>
</reference>
<keyword evidence="2" id="KW-0067">ATP-binding</keyword>
<dbReference type="InterPro" id="IPR027417">
    <property type="entry name" value="P-loop_NTPase"/>
</dbReference>
<keyword evidence="3" id="KW-1185">Reference proteome</keyword>
<organism evidence="2 3">
    <name type="scientific">Bifidobacterium amazonense</name>
    <dbReference type="NCBI Taxonomy" id="2809027"/>
    <lineage>
        <taxon>Bacteria</taxon>
        <taxon>Bacillati</taxon>
        <taxon>Actinomycetota</taxon>
        <taxon>Actinomycetes</taxon>
        <taxon>Bifidobacteriales</taxon>
        <taxon>Bifidobacteriaceae</taxon>
        <taxon>Bifidobacterium</taxon>
    </lineage>
</organism>
<reference evidence="2 3" key="2">
    <citation type="journal article" date="2021" name="Syst. Appl. Microbiol.">
        <title>Phylogenetic classification of ten novel species belonging to the genus Bifidobacterium comprising B. phasiani sp. nov., B. pongonis sp. nov., B. saguinibicoloris sp. nov., B. colobi sp. nov., B. simiiventris sp. nov., B. santillanense sp. nov., B. miconis sp. nov., B. amazonense sp. nov., B. pluvialisilvae sp. nov., and B. miconisargentati sp. nov.</title>
        <authorList>
            <person name="Lugli G.A."/>
            <person name="Calvete-Torre I."/>
            <person name="Alessandri G."/>
            <person name="Milani C."/>
            <person name="Turroni F."/>
            <person name="Laiolo P."/>
            <person name="Ossiprandi M.C."/>
            <person name="Margolles A."/>
            <person name="Ruiz L."/>
            <person name="Ventura M."/>
        </authorList>
    </citation>
    <scope>NUCLEOTIDE SEQUENCE [LARGE SCALE GENOMIC DNA]</scope>
    <source>
        <strain evidence="2 3">MA1</strain>
    </source>
</reference>
<feature type="domain" description="Orc1-like AAA ATPase" evidence="1">
    <location>
        <begin position="16"/>
        <end position="169"/>
    </location>
</feature>
<protein>
    <submittedName>
        <fullName evidence="2">ATP-binding protein</fullName>
    </submittedName>
</protein>
<dbReference type="Pfam" id="PF13191">
    <property type="entry name" value="AAA_16"/>
    <property type="match status" value="1"/>
</dbReference>
<accession>A0ABS9VTL4</accession>
<evidence type="ECO:0000313" key="2">
    <source>
        <dbReference type="EMBL" id="MCH9275432.1"/>
    </source>
</evidence>
<dbReference type="GO" id="GO:0005524">
    <property type="term" value="F:ATP binding"/>
    <property type="evidence" value="ECO:0007669"/>
    <property type="project" value="UniProtKB-KW"/>
</dbReference>
<dbReference type="Proteomes" id="UP000710815">
    <property type="component" value="Unassembled WGS sequence"/>
</dbReference>
<dbReference type="SUPFAM" id="SSF52540">
    <property type="entry name" value="P-loop containing nucleoside triphosphate hydrolases"/>
    <property type="match status" value="1"/>
</dbReference>
<dbReference type="Gene3D" id="3.40.50.300">
    <property type="entry name" value="P-loop containing nucleotide triphosphate hydrolases"/>
    <property type="match status" value="1"/>
</dbReference>
<dbReference type="InterPro" id="IPR041664">
    <property type="entry name" value="AAA_16"/>
</dbReference>